<dbReference type="OrthoDB" id="2719609at2"/>
<dbReference type="AlphaFoldDB" id="A0A3N4UVZ6"/>
<dbReference type="InterPro" id="IPR037523">
    <property type="entry name" value="VOC_core"/>
</dbReference>
<dbReference type="PROSITE" id="PS51819">
    <property type="entry name" value="VOC"/>
    <property type="match status" value="1"/>
</dbReference>
<sequence>MELGTFSVSLSVKDLGKSKAFYETLGFTQFGGEVDHGYVIMQNGAHLIGLFHNMFEGNMLTFNPGWDQSAQALDSFEDVRDIEAKLKEAGVQMTTACVAGQAPTHCIFTDPDGNVIMLDQHVPRPKA</sequence>
<dbReference type="Gene3D" id="3.10.180.10">
    <property type="entry name" value="2,3-Dihydroxybiphenyl 1,2-Dioxygenase, domain 1"/>
    <property type="match status" value="1"/>
</dbReference>
<dbReference type="RefSeq" id="WP_123791892.1">
    <property type="nucleotide sequence ID" value="NZ_RKQK01000001.1"/>
</dbReference>
<dbReference type="InterPro" id="IPR004360">
    <property type="entry name" value="Glyas_Fos-R_dOase_dom"/>
</dbReference>
<dbReference type="SUPFAM" id="SSF54593">
    <property type="entry name" value="Glyoxalase/Bleomycin resistance protein/Dihydroxybiphenyl dioxygenase"/>
    <property type="match status" value="1"/>
</dbReference>
<organism evidence="2 3">
    <name type="scientific">Pacificibacter maritimus</name>
    <dbReference type="NCBI Taxonomy" id="762213"/>
    <lineage>
        <taxon>Bacteria</taxon>
        <taxon>Pseudomonadati</taxon>
        <taxon>Pseudomonadota</taxon>
        <taxon>Alphaproteobacteria</taxon>
        <taxon>Rhodobacterales</taxon>
        <taxon>Roseobacteraceae</taxon>
        <taxon>Pacificibacter</taxon>
    </lineage>
</organism>
<dbReference type="GO" id="GO:0016829">
    <property type="term" value="F:lyase activity"/>
    <property type="evidence" value="ECO:0007669"/>
    <property type="project" value="UniProtKB-KW"/>
</dbReference>
<protein>
    <submittedName>
        <fullName evidence="2">Putative lactoylglutathione lyase</fullName>
    </submittedName>
</protein>
<dbReference type="PANTHER" id="PTHR36503:SF1">
    <property type="entry name" value="BLR2520 PROTEIN"/>
    <property type="match status" value="1"/>
</dbReference>
<accession>A0A3N4UVZ6</accession>
<evidence type="ECO:0000259" key="1">
    <source>
        <dbReference type="PROSITE" id="PS51819"/>
    </source>
</evidence>
<proteinExistence type="predicted"/>
<keyword evidence="3" id="KW-1185">Reference proteome</keyword>
<dbReference type="PANTHER" id="PTHR36503">
    <property type="entry name" value="BLR2520 PROTEIN"/>
    <property type="match status" value="1"/>
</dbReference>
<evidence type="ECO:0000313" key="2">
    <source>
        <dbReference type="EMBL" id="RPE71701.1"/>
    </source>
</evidence>
<reference evidence="2 3" key="1">
    <citation type="submission" date="2018-11" db="EMBL/GenBank/DDBJ databases">
        <title>Genomic Encyclopedia of Type Strains, Phase IV (KMG-IV): sequencing the most valuable type-strain genomes for metagenomic binning, comparative biology and taxonomic classification.</title>
        <authorList>
            <person name="Goeker M."/>
        </authorList>
    </citation>
    <scope>NUCLEOTIDE SEQUENCE [LARGE SCALE GENOMIC DNA]</scope>
    <source>
        <strain evidence="2 3">DSM 104731</strain>
    </source>
</reference>
<dbReference type="EMBL" id="RKQK01000001">
    <property type="protein sequence ID" value="RPE71701.1"/>
    <property type="molecule type" value="Genomic_DNA"/>
</dbReference>
<dbReference type="Pfam" id="PF00903">
    <property type="entry name" value="Glyoxalase"/>
    <property type="match status" value="1"/>
</dbReference>
<dbReference type="Proteomes" id="UP000269689">
    <property type="component" value="Unassembled WGS sequence"/>
</dbReference>
<comment type="caution">
    <text evidence="2">The sequence shown here is derived from an EMBL/GenBank/DDBJ whole genome shotgun (WGS) entry which is preliminary data.</text>
</comment>
<name>A0A3N4UVZ6_9RHOB</name>
<keyword evidence="2" id="KW-0456">Lyase</keyword>
<dbReference type="InterPro" id="IPR029068">
    <property type="entry name" value="Glyas_Bleomycin-R_OHBP_Dase"/>
</dbReference>
<gene>
    <name evidence="2" type="ORF">EDD53_0827</name>
</gene>
<evidence type="ECO:0000313" key="3">
    <source>
        <dbReference type="Proteomes" id="UP000269689"/>
    </source>
</evidence>
<feature type="domain" description="VOC" evidence="1">
    <location>
        <begin position="4"/>
        <end position="121"/>
    </location>
</feature>